<accession>A0A371ATD1</accession>
<protein>
    <submittedName>
        <fullName evidence="1">Uncharacterized protein</fullName>
    </submittedName>
</protein>
<keyword evidence="2" id="KW-1185">Reference proteome</keyword>
<organism evidence="1 2">
    <name type="scientific">Anaerosacchariphilus polymeriproducens</name>
    <dbReference type="NCBI Taxonomy" id="1812858"/>
    <lineage>
        <taxon>Bacteria</taxon>
        <taxon>Bacillati</taxon>
        <taxon>Bacillota</taxon>
        <taxon>Clostridia</taxon>
        <taxon>Lachnospirales</taxon>
        <taxon>Lachnospiraceae</taxon>
        <taxon>Anaerosacchariphilus</taxon>
    </lineage>
</organism>
<sequence>MSTIDGLNLTGDYYKTVNGNNNTNSLESKLNSNLDTSSEEELMKVCKEFEAYFTEQVFKQMEKMIPKSEESSSSSSSLMGYCKDNLTQEYASMSSETQGVGLAQVLYEQMKRNYNL</sequence>
<dbReference type="Proteomes" id="UP000255036">
    <property type="component" value="Unassembled WGS sequence"/>
</dbReference>
<dbReference type="AlphaFoldDB" id="A0A371ATD1"/>
<dbReference type="EMBL" id="QRCT01000048">
    <property type="protein sequence ID" value="RDU22720.1"/>
    <property type="molecule type" value="Genomic_DNA"/>
</dbReference>
<comment type="caution">
    <text evidence="1">The sequence shown here is derived from an EMBL/GenBank/DDBJ whole genome shotgun (WGS) entry which is preliminary data.</text>
</comment>
<reference evidence="1 2" key="1">
    <citation type="submission" date="2018-07" db="EMBL/GenBank/DDBJ databases">
        <title>Anaerosacharophilus polymeroproducens gen. nov. sp. nov., an anaerobic bacterium isolated from salt field.</title>
        <authorList>
            <person name="Kim W."/>
            <person name="Yang S.-H."/>
            <person name="Oh J."/>
            <person name="Lee J.-H."/>
            <person name="Kwon K.K."/>
        </authorList>
    </citation>
    <scope>NUCLEOTIDE SEQUENCE [LARGE SCALE GENOMIC DNA]</scope>
    <source>
        <strain evidence="1 2">MCWD5</strain>
    </source>
</reference>
<evidence type="ECO:0000313" key="1">
    <source>
        <dbReference type="EMBL" id="RDU22720.1"/>
    </source>
</evidence>
<gene>
    <name evidence="1" type="ORF">DWV06_13195</name>
</gene>
<proteinExistence type="predicted"/>
<dbReference type="RefSeq" id="WP_115482654.1">
    <property type="nucleotide sequence ID" value="NZ_QRCT01000048.1"/>
</dbReference>
<evidence type="ECO:0000313" key="2">
    <source>
        <dbReference type="Proteomes" id="UP000255036"/>
    </source>
</evidence>
<name>A0A371ATD1_9FIRM</name>
<dbReference type="OrthoDB" id="9796740at2"/>